<evidence type="ECO:0000256" key="9">
    <source>
        <dbReference type="ARBA" id="ARBA00025772"/>
    </source>
</evidence>
<feature type="domain" description="General secretion pathway GspH" evidence="12">
    <location>
        <begin position="46"/>
        <end position="173"/>
    </location>
</feature>
<dbReference type="InterPro" id="IPR012902">
    <property type="entry name" value="N_methyl_site"/>
</dbReference>
<comment type="caution">
    <text evidence="13">The sequence shown here is derived from an EMBL/GenBank/DDBJ whole genome shotgun (WGS) entry which is preliminary data.</text>
</comment>
<dbReference type="AlphaFoldDB" id="A0A328YVF0"/>
<dbReference type="PROSITE" id="PS00409">
    <property type="entry name" value="PROKAR_NTER_METHYL"/>
    <property type="match status" value="1"/>
</dbReference>
<dbReference type="EMBL" id="QLTA01000053">
    <property type="protein sequence ID" value="RAR76162.1"/>
    <property type="molecule type" value="Genomic_DNA"/>
</dbReference>
<dbReference type="GO" id="GO:0015627">
    <property type="term" value="C:type II protein secretion system complex"/>
    <property type="evidence" value="ECO:0007669"/>
    <property type="project" value="InterPro"/>
</dbReference>
<evidence type="ECO:0000256" key="1">
    <source>
        <dbReference type="ARBA" id="ARBA00004377"/>
    </source>
</evidence>
<evidence type="ECO:0000256" key="5">
    <source>
        <dbReference type="ARBA" id="ARBA00022519"/>
    </source>
</evidence>
<dbReference type="GO" id="GO:0005886">
    <property type="term" value="C:plasma membrane"/>
    <property type="evidence" value="ECO:0007669"/>
    <property type="project" value="UniProtKB-SubCell"/>
</dbReference>
<dbReference type="GO" id="GO:0015628">
    <property type="term" value="P:protein secretion by the type II secretion system"/>
    <property type="evidence" value="ECO:0007669"/>
    <property type="project" value="InterPro"/>
</dbReference>
<keyword evidence="3" id="KW-1003">Cell membrane</keyword>
<organism evidence="13 14">
    <name type="scientific">Paracidovorax anthurii</name>
    <dbReference type="NCBI Taxonomy" id="78229"/>
    <lineage>
        <taxon>Bacteria</taxon>
        <taxon>Pseudomonadati</taxon>
        <taxon>Pseudomonadota</taxon>
        <taxon>Betaproteobacteria</taxon>
        <taxon>Burkholderiales</taxon>
        <taxon>Comamonadaceae</taxon>
        <taxon>Paracidovorax</taxon>
    </lineage>
</organism>
<dbReference type="SUPFAM" id="SSF54523">
    <property type="entry name" value="Pili subunits"/>
    <property type="match status" value="1"/>
</dbReference>
<feature type="transmembrane region" description="Helical" evidence="11">
    <location>
        <begin position="12"/>
        <end position="34"/>
    </location>
</feature>
<evidence type="ECO:0000256" key="8">
    <source>
        <dbReference type="ARBA" id="ARBA00023136"/>
    </source>
</evidence>
<dbReference type="Gene3D" id="3.55.40.10">
    <property type="entry name" value="minor pseudopilin epsh domain"/>
    <property type="match status" value="1"/>
</dbReference>
<protein>
    <recommendedName>
        <fullName evidence="2">Type II secretion system protein H</fullName>
    </recommendedName>
    <alternativeName>
        <fullName evidence="10">General secretion pathway protein H</fullName>
    </alternativeName>
</protein>
<keyword evidence="14" id="KW-1185">Reference proteome</keyword>
<evidence type="ECO:0000256" key="4">
    <source>
        <dbReference type="ARBA" id="ARBA00022481"/>
    </source>
</evidence>
<keyword evidence="4" id="KW-0488">Methylation</keyword>
<dbReference type="Proteomes" id="UP000248856">
    <property type="component" value="Unassembled WGS sequence"/>
</dbReference>
<evidence type="ECO:0000256" key="7">
    <source>
        <dbReference type="ARBA" id="ARBA00022989"/>
    </source>
</evidence>
<gene>
    <name evidence="13" type="ORF">AX018_105316</name>
</gene>
<dbReference type="Pfam" id="PF12019">
    <property type="entry name" value="GspH"/>
    <property type="match status" value="1"/>
</dbReference>
<keyword evidence="7 11" id="KW-1133">Transmembrane helix</keyword>
<keyword evidence="8 11" id="KW-0472">Membrane</keyword>
<dbReference type="OrthoDB" id="8592199at2"/>
<sequence>MQSKRHLQGFTLIELMATLSIVAILAMVAAPSFGDARRNSELTSIANNYLAALNTARFEGMKKNANALIIPVSGDTNWAKGWMIFVDMNMDGKYGAGDVLVQQYDAPPSYIGITASSGGTAAESPSSYILYDGSGFAKTSSGGFGSNTIQFERTDVASTQYSQIRRIKVSPSGRVRVCTPVSNSDSTCAAGKDD</sequence>
<dbReference type="NCBIfam" id="TIGR02532">
    <property type="entry name" value="IV_pilin_GFxxxE"/>
    <property type="match status" value="1"/>
</dbReference>
<dbReference type="Pfam" id="PF07963">
    <property type="entry name" value="N_methyl"/>
    <property type="match status" value="1"/>
</dbReference>
<evidence type="ECO:0000256" key="3">
    <source>
        <dbReference type="ARBA" id="ARBA00022475"/>
    </source>
</evidence>
<keyword evidence="6 11" id="KW-0812">Transmembrane</keyword>
<evidence type="ECO:0000256" key="6">
    <source>
        <dbReference type="ARBA" id="ARBA00022692"/>
    </source>
</evidence>
<keyword evidence="5" id="KW-0997">Cell inner membrane</keyword>
<evidence type="ECO:0000313" key="14">
    <source>
        <dbReference type="Proteomes" id="UP000248856"/>
    </source>
</evidence>
<comment type="similarity">
    <text evidence="9">Belongs to the GSP H family.</text>
</comment>
<evidence type="ECO:0000256" key="11">
    <source>
        <dbReference type="SAM" id="Phobius"/>
    </source>
</evidence>
<evidence type="ECO:0000259" key="12">
    <source>
        <dbReference type="Pfam" id="PF12019"/>
    </source>
</evidence>
<evidence type="ECO:0000256" key="10">
    <source>
        <dbReference type="ARBA" id="ARBA00030775"/>
    </source>
</evidence>
<evidence type="ECO:0000256" key="2">
    <source>
        <dbReference type="ARBA" id="ARBA00021549"/>
    </source>
</evidence>
<proteinExistence type="inferred from homology"/>
<evidence type="ECO:0000313" key="13">
    <source>
        <dbReference type="EMBL" id="RAR76162.1"/>
    </source>
</evidence>
<reference evidence="13 14" key="1">
    <citation type="submission" date="2018-06" db="EMBL/GenBank/DDBJ databases">
        <title>Genomic Encyclopedia of Archaeal and Bacterial Type Strains, Phase II (KMG-II): from individual species to whole genera.</title>
        <authorList>
            <person name="Goeker M."/>
        </authorList>
    </citation>
    <scope>NUCLEOTIDE SEQUENCE [LARGE SCALE GENOMIC DNA]</scope>
    <source>
        <strain evidence="13 14">CFPB 3232</strain>
    </source>
</reference>
<name>A0A328YVF0_9BURK</name>
<accession>A0A328YVF0</accession>
<dbReference type="RefSeq" id="WP_111881000.1">
    <property type="nucleotide sequence ID" value="NZ_CBCSGC010000034.1"/>
</dbReference>
<dbReference type="InterPro" id="IPR022346">
    <property type="entry name" value="T2SS_GspH"/>
</dbReference>
<comment type="subcellular location">
    <subcellularLocation>
        <location evidence="1">Cell inner membrane</location>
        <topology evidence="1">Single-pass membrane protein</topology>
    </subcellularLocation>
</comment>
<dbReference type="InterPro" id="IPR045584">
    <property type="entry name" value="Pilin-like"/>
</dbReference>